<sequence>MAAMRVSDPSRLHLKKELTQIRKAARVLRDPGTTSSWKSPLSTSRSAAAAVEAASNSASTWKRQQQLQEGAFVRQDVNGNDVDLNTHSASSRFPTNNNNISGKDKEKRVFLYNWKNQKSLSKNEEGDGSFSIPESLDDSLSDARNGGDSKSDTYLEETRSASEILRCRDTNNVALGMSSVKRVTGNKKSRKHKSHLDVLSRYQWKDTDLDKKFNLRGLPKGHPSMALSSGRDDSVEQSDDTEDYSISDDLRRVYGSSPLLLKLRQKGWAHSPSKLLISRKENSSYTYSTPALSNSSYDRYNRRNPSTVGSWDATTTSLNDGDDEGATNLDFPGRQGCGIPCYWSRRTLKHKGLCGGCYSPSLSDTIRRKGSNMLCGSQSMYNRHRRASSVPNKWKNTPRNAQGLVPLLANSGGGRGGSSLGSGCSDDELSTNFGELDLEALSRLDGRRWSSSCRSQDGLEIVSLNGEGEEEGTPENIRSLSQKYKPTSFDKLIGQNIVVQSLMNAILRGRITPVYLLQGPRGTGKTSAARIFAAALNCLSTEETKPCGHCMECSDIFSGKSRYLMEVDGADKKKIDKVRYFLKKVTGGIPSASSRYKAFVIDECHLLPSKTWLAFLKFLEEPPQRVVFIFITTDPDNLPQTVQSRCQKYLFNKIKDGDIVSRLKKISALENFDIESDALDLIALNADGSLRDAETMLEQLSLLGSKITTSLVNELVGVVSDEKLLELLELALSSNTSETVKRARELMDSGIDPIVLMSQLASLIMDIIAGTYNIIDAKYNDPFCGGRSLTEAELEKLKHALKLLSEAEKQIRVSSERSTWFTAALLQLGSVPSPDFTLSSSSRRQSSRTTVEDQSSASREEKYVPRKSTSPVPLHMTVNGNSSRQGNLTTQADGFGLSSPSDNQLTDGHISSASRDSIMIGNMYFRNSDNLDDIWAKCIERCHSKTIRQLLHAHGKLLSISEVEGVMVAYIAFGDEAIKSRVERFLSSITNSIEIVLRCNVEVRIILLPVAEGLANYANAVQSLVGQKRTEATVVGSRNAFSPLLNGSMKSTYGSRELLAEANSEINGIKPKRQVIPMQRIESIIREQRLETAWLQAMDKGTPGSLSHLKPEKNQILPQDSTDNKTQLQSANSMGVSSQHWEDELNHELKILKMQDKRTFQKDQPSGRVDHYSMSPSLLHHTGFAGSLSRENLGYESAAGGGGCSGLFCWNTTNRTRKRGKVKGTTIRSRPSRRFSLFGECGKPKRSETSSRR</sequence>
<dbReference type="OrthoDB" id="1911163at2759"/>
<dbReference type="GO" id="GO:0003689">
    <property type="term" value="F:DNA clamp loader activity"/>
    <property type="evidence" value="ECO:0007669"/>
    <property type="project" value="TreeGrafter"/>
</dbReference>
<dbReference type="PANTHER" id="PTHR11669">
    <property type="entry name" value="REPLICATION FACTOR C / DNA POLYMERASE III GAMMA-TAU SUBUNIT"/>
    <property type="match status" value="1"/>
</dbReference>
<evidence type="ECO:0000259" key="9">
    <source>
        <dbReference type="Pfam" id="PF22608"/>
    </source>
</evidence>
<feature type="domain" description="DNA polymerase III subunit gamma/tau helical lid" evidence="9">
    <location>
        <begin position="659"/>
        <end position="699"/>
    </location>
</feature>
<feature type="compositionally biased region" description="Polar residues" evidence="7">
    <location>
        <begin position="878"/>
        <end position="908"/>
    </location>
</feature>
<evidence type="ECO:0000256" key="6">
    <source>
        <dbReference type="ARBA" id="ARBA00023054"/>
    </source>
</evidence>
<dbReference type="InterPro" id="IPR027417">
    <property type="entry name" value="P-loop_NTPase"/>
</dbReference>
<reference evidence="11 12" key="1">
    <citation type="journal article" date="2020" name="Nat. Commun.">
        <title>Genome of Tripterygium wilfordii and identification of cytochrome P450 involved in triptolide biosynthesis.</title>
        <authorList>
            <person name="Tu L."/>
            <person name="Su P."/>
            <person name="Zhang Z."/>
            <person name="Gao L."/>
            <person name="Wang J."/>
            <person name="Hu T."/>
            <person name="Zhou J."/>
            <person name="Zhang Y."/>
            <person name="Zhao Y."/>
            <person name="Liu Y."/>
            <person name="Song Y."/>
            <person name="Tong Y."/>
            <person name="Lu Y."/>
            <person name="Yang J."/>
            <person name="Xu C."/>
            <person name="Jia M."/>
            <person name="Peters R.J."/>
            <person name="Huang L."/>
            <person name="Gao W."/>
        </authorList>
    </citation>
    <scope>NUCLEOTIDE SEQUENCE [LARGE SCALE GENOMIC DNA]</scope>
    <source>
        <strain evidence="12">cv. XIE 37</strain>
        <tissue evidence="11">Leaf</tissue>
    </source>
</reference>
<evidence type="ECO:0000259" key="8">
    <source>
        <dbReference type="Pfam" id="PF12169"/>
    </source>
</evidence>
<dbReference type="GO" id="GO:0006261">
    <property type="term" value="P:DNA-templated DNA replication"/>
    <property type="evidence" value="ECO:0007669"/>
    <property type="project" value="TreeGrafter"/>
</dbReference>
<dbReference type="GO" id="GO:0003887">
    <property type="term" value="F:DNA-directed DNA polymerase activity"/>
    <property type="evidence" value="ECO:0007669"/>
    <property type="project" value="InterPro"/>
</dbReference>
<dbReference type="NCBIfam" id="TIGR02397">
    <property type="entry name" value="dnaX_nterm"/>
    <property type="match status" value="1"/>
</dbReference>
<dbReference type="InterPro" id="IPR054506">
    <property type="entry name" value="DnaA_N-like_STI"/>
</dbReference>
<feature type="region of interest" description="Disordered" evidence="7">
    <location>
        <begin position="120"/>
        <end position="157"/>
    </location>
</feature>
<organism evidence="11 12">
    <name type="scientific">Tripterygium wilfordii</name>
    <name type="common">Thunder God vine</name>
    <dbReference type="NCBI Taxonomy" id="458696"/>
    <lineage>
        <taxon>Eukaryota</taxon>
        <taxon>Viridiplantae</taxon>
        <taxon>Streptophyta</taxon>
        <taxon>Embryophyta</taxon>
        <taxon>Tracheophyta</taxon>
        <taxon>Spermatophyta</taxon>
        <taxon>Magnoliopsida</taxon>
        <taxon>eudicotyledons</taxon>
        <taxon>Gunneridae</taxon>
        <taxon>Pentapetalae</taxon>
        <taxon>rosids</taxon>
        <taxon>fabids</taxon>
        <taxon>Celastrales</taxon>
        <taxon>Celastraceae</taxon>
        <taxon>Tripterygium</taxon>
    </lineage>
</organism>
<feature type="domain" description="STICHEL DnaA-N-like alpha-beta" evidence="10">
    <location>
        <begin position="926"/>
        <end position="1007"/>
    </location>
</feature>
<dbReference type="InterPro" id="IPR012763">
    <property type="entry name" value="DNA_pol_III_sug/sutau_N"/>
</dbReference>
<feature type="compositionally biased region" description="Basic and acidic residues" evidence="7">
    <location>
        <begin position="145"/>
        <end position="157"/>
    </location>
</feature>
<feature type="domain" description="DNA polymerase III gamma subunit" evidence="8">
    <location>
        <begin position="708"/>
        <end position="770"/>
    </location>
</feature>
<evidence type="ECO:0000256" key="1">
    <source>
        <dbReference type="ARBA" id="ARBA00006360"/>
    </source>
</evidence>
<comment type="similarity">
    <text evidence="1">Belongs to the DnaX/STICHEL family.</text>
</comment>
<dbReference type="InterPro" id="IPR045085">
    <property type="entry name" value="HLD_clamp_pol_III_gamma_tau"/>
</dbReference>
<name>A0A7J7DEC5_TRIWF</name>
<keyword evidence="5" id="KW-0067">ATP-binding</keyword>
<dbReference type="InterPro" id="IPR008921">
    <property type="entry name" value="DNA_pol3_clamp-load_cplx_C"/>
</dbReference>
<dbReference type="Pfam" id="PF23007">
    <property type="entry name" value="DnaA_N-like_STI"/>
    <property type="match status" value="1"/>
</dbReference>
<dbReference type="InParanoid" id="A0A7J7DEC5"/>
<feature type="region of interest" description="Disordered" evidence="7">
    <location>
        <begin position="85"/>
        <end position="104"/>
    </location>
</feature>
<keyword evidence="12" id="KW-1185">Reference proteome</keyword>
<dbReference type="Pfam" id="PF22608">
    <property type="entry name" value="DNAX_ATPase_lid"/>
    <property type="match status" value="1"/>
</dbReference>
<dbReference type="FunFam" id="3.40.50.300:FF:000014">
    <property type="entry name" value="DNA polymerase III subunit gamma/tau"/>
    <property type="match status" value="1"/>
</dbReference>
<keyword evidence="3" id="KW-0547">Nucleotide-binding</keyword>
<dbReference type="CDD" id="cd00009">
    <property type="entry name" value="AAA"/>
    <property type="match status" value="1"/>
</dbReference>
<protein>
    <submittedName>
        <fullName evidence="11">AAA-type ATPase family protein putative isoform 1</fullName>
    </submittedName>
</protein>
<dbReference type="SUPFAM" id="SSF52540">
    <property type="entry name" value="P-loop containing nucleoside triphosphate hydrolases"/>
    <property type="match status" value="1"/>
</dbReference>
<gene>
    <name evidence="11" type="ORF">HS088_TW08G01032</name>
</gene>
<evidence type="ECO:0000259" key="10">
    <source>
        <dbReference type="Pfam" id="PF23007"/>
    </source>
</evidence>
<feature type="region of interest" description="Disordered" evidence="7">
    <location>
        <begin position="215"/>
        <end position="243"/>
    </location>
</feature>
<keyword evidence="2" id="KW-0479">Metal-binding</keyword>
<dbReference type="SUPFAM" id="SSF48019">
    <property type="entry name" value="post-AAA+ oligomerization domain-like"/>
    <property type="match status" value="1"/>
</dbReference>
<dbReference type="Gene3D" id="1.10.8.60">
    <property type="match status" value="1"/>
</dbReference>
<dbReference type="Pfam" id="PF13177">
    <property type="entry name" value="DNA_pol3_delta2"/>
    <property type="match status" value="1"/>
</dbReference>
<dbReference type="InterPro" id="IPR022754">
    <property type="entry name" value="DNA_pol_III_gamma-3"/>
</dbReference>
<dbReference type="Pfam" id="PF12169">
    <property type="entry name" value="DNA_pol3_gamma3"/>
    <property type="match status" value="1"/>
</dbReference>
<dbReference type="CDD" id="cd18137">
    <property type="entry name" value="HLD_clamp_pol_III_gamma_tau"/>
    <property type="match status" value="1"/>
</dbReference>
<dbReference type="Gene3D" id="3.40.50.300">
    <property type="entry name" value="P-loop containing nucleotide triphosphate hydrolases"/>
    <property type="match status" value="1"/>
</dbReference>
<proteinExistence type="inferred from homology"/>
<evidence type="ECO:0000256" key="5">
    <source>
        <dbReference type="ARBA" id="ARBA00022840"/>
    </source>
</evidence>
<feature type="region of interest" description="Disordered" evidence="7">
    <location>
        <begin position="834"/>
        <end position="908"/>
    </location>
</feature>
<evidence type="ECO:0000256" key="3">
    <source>
        <dbReference type="ARBA" id="ARBA00022741"/>
    </source>
</evidence>
<keyword evidence="4" id="KW-0862">Zinc</keyword>
<dbReference type="PANTHER" id="PTHR11669:SF63">
    <property type="entry name" value="PROTEIN STICHEL"/>
    <property type="match status" value="1"/>
</dbReference>
<feature type="compositionally biased region" description="Low complexity" evidence="7">
    <location>
        <begin position="839"/>
        <end position="848"/>
    </location>
</feature>
<dbReference type="FunCoup" id="A0A7J7DEC5">
    <property type="interactions" value="2930"/>
</dbReference>
<dbReference type="Proteomes" id="UP000593562">
    <property type="component" value="Unassembled WGS sequence"/>
</dbReference>
<evidence type="ECO:0000256" key="7">
    <source>
        <dbReference type="SAM" id="MobiDB-lite"/>
    </source>
</evidence>
<evidence type="ECO:0000256" key="2">
    <source>
        <dbReference type="ARBA" id="ARBA00022723"/>
    </source>
</evidence>
<dbReference type="FunFam" id="1.10.8.60:FF:000013">
    <property type="entry name" value="DNA polymerase III subunit gamma/tau"/>
    <property type="match status" value="1"/>
</dbReference>
<comment type="caution">
    <text evidence="11">The sequence shown here is derived from an EMBL/GenBank/DDBJ whole genome shotgun (WGS) entry which is preliminary data.</text>
</comment>
<dbReference type="AlphaFoldDB" id="A0A7J7DEC5"/>
<accession>A0A7J7DEC5</accession>
<dbReference type="EMBL" id="JAAARO010000008">
    <property type="protein sequence ID" value="KAF5744426.1"/>
    <property type="molecule type" value="Genomic_DNA"/>
</dbReference>
<dbReference type="GO" id="GO:0046872">
    <property type="term" value="F:metal ion binding"/>
    <property type="evidence" value="ECO:0007669"/>
    <property type="project" value="UniProtKB-KW"/>
</dbReference>
<dbReference type="InterPro" id="IPR050238">
    <property type="entry name" value="DNA_Rep/Repair_Clamp_Loader"/>
</dbReference>
<dbReference type="GO" id="GO:0005663">
    <property type="term" value="C:DNA replication factor C complex"/>
    <property type="evidence" value="ECO:0007669"/>
    <property type="project" value="TreeGrafter"/>
</dbReference>
<feature type="region of interest" description="Disordered" evidence="7">
    <location>
        <begin position="294"/>
        <end position="316"/>
    </location>
</feature>
<evidence type="ECO:0000256" key="4">
    <source>
        <dbReference type="ARBA" id="ARBA00022833"/>
    </source>
</evidence>
<evidence type="ECO:0000313" key="11">
    <source>
        <dbReference type="EMBL" id="KAF5744426.1"/>
    </source>
</evidence>
<dbReference type="GO" id="GO:0003677">
    <property type="term" value="F:DNA binding"/>
    <property type="evidence" value="ECO:0007669"/>
    <property type="project" value="InterPro"/>
</dbReference>
<feature type="compositionally biased region" description="Polar residues" evidence="7">
    <location>
        <begin position="85"/>
        <end position="101"/>
    </location>
</feature>
<dbReference type="GO" id="GO:0006281">
    <property type="term" value="P:DNA repair"/>
    <property type="evidence" value="ECO:0007669"/>
    <property type="project" value="TreeGrafter"/>
</dbReference>
<dbReference type="GO" id="GO:0005524">
    <property type="term" value="F:ATP binding"/>
    <property type="evidence" value="ECO:0007669"/>
    <property type="project" value="UniProtKB-KW"/>
</dbReference>
<dbReference type="GO" id="GO:0009360">
    <property type="term" value="C:DNA polymerase III complex"/>
    <property type="evidence" value="ECO:0007669"/>
    <property type="project" value="InterPro"/>
</dbReference>
<keyword evidence="6" id="KW-0175">Coiled coil</keyword>
<evidence type="ECO:0000313" key="12">
    <source>
        <dbReference type="Proteomes" id="UP000593562"/>
    </source>
</evidence>